<dbReference type="PANTHER" id="PTHR17616">
    <property type="entry name" value="YES-ASSOCIATED PROTEIN YAP1 FAMILY MEMBER"/>
    <property type="match status" value="1"/>
</dbReference>
<dbReference type="InterPro" id="IPR001202">
    <property type="entry name" value="WW_dom"/>
</dbReference>
<evidence type="ECO:0000313" key="7">
    <source>
        <dbReference type="EMBL" id="KAF9484150.1"/>
    </source>
</evidence>
<protein>
    <recommendedName>
        <fullName evidence="6">WW domain-containing protein</fullName>
    </recommendedName>
</protein>
<keyword evidence="4" id="KW-0539">Nucleus</keyword>
<evidence type="ECO:0000256" key="4">
    <source>
        <dbReference type="ARBA" id="ARBA00023242"/>
    </source>
</evidence>
<dbReference type="PROSITE" id="PS01159">
    <property type="entry name" value="WW_DOMAIN_1"/>
    <property type="match status" value="1"/>
</dbReference>
<accession>A0A9P6D5M0</accession>
<dbReference type="GO" id="GO:0005634">
    <property type="term" value="C:nucleus"/>
    <property type="evidence" value="ECO:0007669"/>
    <property type="project" value="UniProtKB-SubCell"/>
</dbReference>
<reference evidence="7" key="1">
    <citation type="submission" date="2020-11" db="EMBL/GenBank/DDBJ databases">
        <authorList>
            <consortium name="DOE Joint Genome Institute"/>
            <person name="Ahrendt S."/>
            <person name="Riley R."/>
            <person name="Andreopoulos W."/>
            <person name="Labutti K."/>
            <person name="Pangilinan J."/>
            <person name="Ruiz-Duenas F.J."/>
            <person name="Barrasa J.M."/>
            <person name="Sanchez-Garcia M."/>
            <person name="Camarero S."/>
            <person name="Miyauchi S."/>
            <person name="Serrano A."/>
            <person name="Linde D."/>
            <person name="Babiker R."/>
            <person name="Drula E."/>
            <person name="Ayuso-Fernandez I."/>
            <person name="Pacheco R."/>
            <person name="Padilla G."/>
            <person name="Ferreira P."/>
            <person name="Barriuso J."/>
            <person name="Kellner H."/>
            <person name="Castanera R."/>
            <person name="Alfaro M."/>
            <person name="Ramirez L."/>
            <person name="Pisabarro A.G."/>
            <person name="Kuo A."/>
            <person name="Tritt A."/>
            <person name="Lipzen A."/>
            <person name="He G."/>
            <person name="Yan M."/>
            <person name="Ng V."/>
            <person name="Cullen D."/>
            <person name="Martin F."/>
            <person name="Rosso M.-N."/>
            <person name="Henrissat B."/>
            <person name="Hibbett D."/>
            <person name="Martinez A.T."/>
            <person name="Grigoriev I.V."/>
        </authorList>
    </citation>
    <scope>NUCLEOTIDE SEQUENCE</scope>
    <source>
        <strain evidence="7">CIRM-BRFM 674</strain>
    </source>
</reference>
<keyword evidence="3" id="KW-0963">Cytoplasm</keyword>
<evidence type="ECO:0000313" key="8">
    <source>
        <dbReference type="Proteomes" id="UP000807469"/>
    </source>
</evidence>
<comment type="caution">
    <text evidence="7">The sequence shown here is derived from an EMBL/GenBank/DDBJ whole genome shotgun (WGS) entry which is preliminary data.</text>
</comment>
<dbReference type="Gene3D" id="2.20.70.10">
    <property type="match status" value="2"/>
</dbReference>
<evidence type="ECO:0000256" key="5">
    <source>
        <dbReference type="SAM" id="MobiDB-lite"/>
    </source>
</evidence>
<dbReference type="OrthoDB" id="3045089at2759"/>
<dbReference type="GO" id="GO:0035329">
    <property type="term" value="P:hippo signaling"/>
    <property type="evidence" value="ECO:0007669"/>
    <property type="project" value="TreeGrafter"/>
</dbReference>
<dbReference type="GO" id="GO:0045944">
    <property type="term" value="P:positive regulation of transcription by RNA polymerase II"/>
    <property type="evidence" value="ECO:0007669"/>
    <property type="project" value="TreeGrafter"/>
</dbReference>
<proteinExistence type="predicted"/>
<dbReference type="SUPFAM" id="SSF51045">
    <property type="entry name" value="WW domain"/>
    <property type="match status" value="2"/>
</dbReference>
<feature type="domain" description="WW" evidence="6">
    <location>
        <begin position="56"/>
        <end position="88"/>
    </location>
</feature>
<evidence type="ECO:0000259" key="6">
    <source>
        <dbReference type="PROSITE" id="PS50020"/>
    </source>
</evidence>
<dbReference type="Pfam" id="PF00397">
    <property type="entry name" value="WW"/>
    <property type="match status" value="1"/>
</dbReference>
<dbReference type="EMBL" id="MU155146">
    <property type="protein sequence ID" value="KAF9484150.1"/>
    <property type="molecule type" value="Genomic_DNA"/>
</dbReference>
<gene>
    <name evidence="7" type="ORF">BDN70DRAFT_798321</name>
</gene>
<comment type="subcellular location">
    <subcellularLocation>
        <location evidence="2">Cytoplasm</location>
    </subcellularLocation>
    <subcellularLocation>
        <location evidence="1">Nucleus</location>
    </subcellularLocation>
</comment>
<dbReference type="Proteomes" id="UP000807469">
    <property type="component" value="Unassembled WGS sequence"/>
</dbReference>
<sequence length="102" mass="11583">MDPSVSQIGSSESVFGIPSGWEQRLTPEGGLYYVNHNTHTTTWDDPRLKTGALARASFPAGWEQRWIESKPYFVDHNSRRTTWRDPRLTTQTTSDVAIDLSD</sequence>
<dbReference type="InterPro" id="IPR036020">
    <property type="entry name" value="WW_dom_sf"/>
</dbReference>
<dbReference type="AlphaFoldDB" id="A0A9P6D5M0"/>
<name>A0A9P6D5M0_9AGAR</name>
<dbReference type="CDD" id="cd00201">
    <property type="entry name" value="WW"/>
    <property type="match status" value="2"/>
</dbReference>
<organism evidence="7 8">
    <name type="scientific">Pholiota conissans</name>
    <dbReference type="NCBI Taxonomy" id="109636"/>
    <lineage>
        <taxon>Eukaryota</taxon>
        <taxon>Fungi</taxon>
        <taxon>Dikarya</taxon>
        <taxon>Basidiomycota</taxon>
        <taxon>Agaricomycotina</taxon>
        <taxon>Agaricomycetes</taxon>
        <taxon>Agaricomycetidae</taxon>
        <taxon>Agaricales</taxon>
        <taxon>Agaricineae</taxon>
        <taxon>Strophariaceae</taxon>
        <taxon>Pholiota</taxon>
    </lineage>
</organism>
<keyword evidence="8" id="KW-1185">Reference proteome</keyword>
<dbReference type="GO" id="GO:0003713">
    <property type="term" value="F:transcription coactivator activity"/>
    <property type="evidence" value="ECO:0007669"/>
    <property type="project" value="TreeGrafter"/>
</dbReference>
<dbReference type="PROSITE" id="PS50020">
    <property type="entry name" value="WW_DOMAIN_2"/>
    <property type="match status" value="2"/>
</dbReference>
<feature type="domain" description="WW" evidence="6">
    <location>
        <begin position="15"/>
        <end position="48"/>
    </location>
</feature>
<dbReference type="InterPro" id="IPR051583">
    <property type="entry name" value="YAP1"/>
</dbReference>
<evidence type="ECO:0000256" key="1">
    <source>
        <dbReference type="ARBA" id="ARBA00004123"/>
    </source>
</evidence>
<dbReference type="PRINTS" id="PR00403">
    <property type="entry name" value="WWDOMAIN"/>
</dbReference>
<dbReference type="GO" id="GO:0005737">
    <property type="term" value="C:cytoplasm"/>
    <property type="evidence" value="ECO:0007669"/>
    <property type="project" value="UniProtKB-SubCell"/>
</dbReference>
<evidence type="ECO:0000256" key="2">
    <source>
        <dbReference type="ARBA" id="ARBA00004496"/>
    </source>
</evidence>
<feature type="region of interest" description="Disordered" evidence="5">
    <location>
        <begin position="1"/>
        <end position="20"/>
    </location>
</feature>
<dbReference type="SMART" id="SM00456">
    <property type="entry name" value="WW"/>
    <property type="match status" value="2"/>
</dbReference>
<evidence type="ECO:0000256" key="3">
    <source>
        <dbReference type="ARBA" id="ARBA00022490"/>
    </source>
</evidence>
<feature type="compositionally biased region" description="Polar residues" evidence="5">
    <location>
        <begin position="1"/>
        <end position="13"/>
    </location>
</feature>
<dbReference type="PANTHER" id="PTHR17616:SF8">
    <property type="entry name" value="TRANSCRIPTIONAL COACTIVATOR YORKIE"/>
    <property type="match status" value="1"/>
</dbReference>